<dbReference type="Pfam" id="PF13524">
    <property type="entry name" value="Glyco_trans_1_2"/>
    <property type="match status" value="1"/>
</dbReference>
<evidence type="ECO:0000259" key="1">
    <source>
        <dbReference type="Pfam" id="PF13524"/>
    </source>
</evidence>
<sequence>MGVDTDIFFQKDPNIFEYDQIWLMSTTHYLTYEEYKNTTSKVISFGLSEPTRMCGPEKRNNCDVYCTNDLATSKKLGCYWFPTSCDKRYHKKLNLSKTSDVVFIGQATHPATKNRVQIIEQLRAEGIKVKVFGPRWPKHPDNYGAISGDVLIEEINKSRLMLDIAREDSSLTRRIFEGLCCGTAVLTYDRVDVRELFEIGVENNPFD</sequence>
<name>X1QUE6_9ZZZZ</name>
<organism evidence="2">
    <name type="scientific">marine sediment metagenome</name>
    <dbReference type="NCBI Taxonomy" id="412755"/>
    <lineage>
        <taxon>unclassified sequences</taxon>
        <taxon>metagenomes</taxon>
        <taxon>ecological metagenomes</taxon>
    </lineage>
</organism>
<dbReference type="AlphaFoldDB" id="X1QUE6"/>
<evidence type="ECO:0000313" key="2">
    <source>
        <dbReference type="EMBL" id="GAI58421.1"/>
    </source>
</evidence>
<dbReference type="EMBL" id="BARV01035664">
    <property type="protein sequence ID" value="GAI58421.1"/>
    <property type="molecule type" value="Genomic_DNA"/>
</dbReference>
<reference evidence="2" key="1">
    <citation type="journal article" date="2014" name="Front. Microbiol.">
        <title>High frequency of phylogenetically diverse reductive dehalogenase-homologous genes in deep subseafloor sedimentary metagenomes.</title>
        <authorList>
            <person name="Kawai M."/>
            <person name="Futagami T."/>
            <person name="Toyoda A."/>
            <person name="Takaki Y."/>
            <person name="Nishi S."/>
            <person name="Hori S."/>
            <person name="Arai W."/>
            <person name="Tsubouchi T."/>
            <person name="Morono Y."/>
            <person name="Uchiyama I."/>
            <person name="Ito T."/>
            <person name="Fujiyama A."/>
            <person name="Inagaki F."/>
            <person name="Takami H."/>
        </authorList>
    </citation>
    <scope>NUCLEOTIDE SEQUENCE</scope>
    <source>
        <strain evidence="2">Expedition CK06-06</strain>
    </source>
</reference>
<protein>
    <recommendedName>
        <fullName evidence="1">Spore protein YkvP/CgeB glycosyl transferase-like domain-containing protein</fullName>
    </recommendedName>
</protein>
<feature type="domain" description="Spore protein YkvP/CgeB glycosyl transferase-like" evidence="1">
    <location>
        <begin position="116"/>
        <end position="202"/>
    </location>
</feature>
<gene>
    <name evidence="2" type="ORF">S06H3_55609</name>
</gene>
<proteinExistence type="predicted"/>
<dbReference type="InterPro" id="IPR055259">
    <property type="entry name" value="YkvP/CgeB_Glyco_trans-like"/>
</dbReference>
<accession>X1QUE6</accession>
<comment type="caution">
    <text evidence="2">The sequence shown here is derived from an EMBL/GenBank/DDBJ whole genome shotgun (WGS) entry which is preliminary data.</text>
</comment>